<feature type="domain" description="N-acetyltransferase" evidence="1">
    <location>
        <begin position="12"/>
        <end position="177"/>
    </location>
</feature>
<dbReference type="PANTHER" id="PTHR43792">
    <property type="entry name" value="GNAT FAMILY, PUTATIVE (AFU_ORTHOLOGUE AFUA_3G00765)-RELATED-RELATED"/>
    <property type="match status" value="1"/>
</dbReference>
<dbReference type="GO" id="GO:0016747">
    <property type="term" value="F:acyltransferase activity, transferring groups other than amino-acyl groups"/>
    <property type="evidence" value="ECO:0007669"/>
    <property type="project" value="InterPro"/>
</dbReference>
<name>A0A7V2F2X8_UNCEI</name>
<dbReference type="AlphaFoldDB" id="A0A7V2F2X8"/>
<protein>
    <submittedName>
        <fullName evidence="2">N-acetyltransferase</fullName>
    </submittedName>
</protein>
<gene>
    <name evidence="2" type="ORF">ENO08_00475</name>
</gene>
<reference evidence="2" key="1">
    <citation type="journal article" date="2020" name="mSystems">
        <title>Genome- and Community-Level Interaction Insights into Carbon Utilization and Element Cycling Functions of Hydrothermarchaeota in Hydrothermal Sediment.</title>
        <authorList>
            <person name="Zhou Z."/>
            <person name="Liu Y."/>
            <person name="Xu W."/>
            <person name="Pan J."/>
            <person name="Luo Z.H."/>
            <person name="Li M."/>
        </authorList>
    </citation>
    <scope>NUCLEOTIDE SEQUENCE [LARGE SCALE GENOMIC DNA]</scope>
    <source>
        <strain evidence="2">SpSt-1233</strain>
    </source>
</reference>
<evidence type="ECO:0000313" key="2">
    <source>
        <dbReference type="EMBL" id="HER42919.1"/>
    </source>
</evidence>
<dbReference type="Gene3D" id="3.40.630.30">
    <property type="match status" value="1"/>
</dbReference>
<dbReference type="SUPFAM" id="SSF55729">
    <property type="entry name" value="Acyl-CoA N-acyltransferases (Nat)"/>
    <property type="match status" value="1"/>
</dbReference>
<dbReference type="EMBL" id="DSEC01000037">
    <property type="protein sequence ID" value="HER42919.1"/>
    <property type="molecule type" value="Genomic_DNA"/>
</dbReference>
<accession>A0A7V2F2X8</accession>
<dbReference type="PROSITE" id="PS51186">
    <property type="entry name" value="GNAT"/>
    <property type="match status" value="1"/>
</dbReference>
<dbReference type="InterPro" id="IPR000182">
    <property type="entry name" value="GNAT_dom"/>
</dbReference>
<organism evidence="2">
    <name type="scientific">Eiseniibacteriota bacterium</name>
    <dbReference type="NCBI Taxonomy" id="2212470"/>
    <lineage>
        <taxon>Bacteria</taxon>
        <taxon>Candidatus Eiseniibacteriota</taxon>
    </lineage>
</organism>
<dbReference type="InterPro" id="IPR051531">
    <property type="entry name" value="N-acetyltransferase"/>
</dbReference>
<proteinExistence type="predicted"/>
<dbReference type="InterPro" id="IPR016181">
    <property type="entry name" value="Acyl_CoA_acyltransferase"/>
</dbReference>
<sequence>MTQQPVIRTERLTLRPFDLEDAEDVRRLAGSKAIADTTARVPHPYEAGMAEEWIRTHARLFRRKKAVIYAVTRRDSGRLVGAIGLELHMADERAELGYWIGRRYWNRGYATEAAEAVLMYGFIELGLRRIYAHHFRRNPSSGRVLRKIGMKREGILRKHFKKGERFEDLVFYGILREEF</sequence>
<comment type="caution">
    <text evidence="2">The sequence shown here is derived from an EMBL/GenBank/DDBJ whole genome shotgun (WGS) entry which is preliminary data.</text>
</comment>
<dbReference type="Pfam" id="PF13302">
    <property type="entry name" value="Acetyltransf_3"/>
    <property type="match status" value="1"/>
</dbReference>
<evidence type="ECO:0000259" key="1">
    <source>
        <dbReference type="PROSITE" id="PS51186"/>
    </source>
</evidence>
<dbReference type="Proteomes" id="UP000886069">
    <property type="component" value="Unassembled WGS sequence"/>
</dbReference>